<feature type="signal peptide" evidence="1">
    <location>
        <begin position="1"/>
        <end position="20"/>
    </location>
</feature>
<reference evidence="2" key="1">
    <citation type="submission" date="2021-11" db="EMBL/GenBank/DDBJ databases">
        <title>The first genome sequence of unculturable Mycoplasma faucium obtained by de novo assembly of metagenomic reads.</title>
        <authorList>
            <person name="Sabat A.J."/>
            <person name="Bathoorn E."/>
            <person name="Akkerboom V."/>
            <person name="Friedrich A.W."/>
        </authorList>
    </citation>
    <scope>NUCLEOTIDE SEQUENCE [LARGE SCALE GENOMIC DNA]</scope>
    <source>
        <strain evidence="2">UMCG-MFM1</strain>
    </source>
</reference>
<name>A0ABZ2TM76_9BACT</name>
<dbReference type="NCBIfam" id="NF045837">
    <property type="entry name" value="Mplas_Cys_pep"/>
    <property type="match status" value="1"/>
</dbReference>
<sequence length="469" mass="56083">MLKKRILFLGLMLLPLSTLSVNLQSKNKQETYVDDEEKFKEKVKNYALWDFIKLTGRQNAEVAKISEIQGGWIKRGYIVWYKNSGYSILDKDYLNILEVNPFYDTRNETLNNYESNSYIYSEPGQIRENMFYDKTLPGDHKHEPHDPFKKFKYSDLEKVKNAKKEEFSKLGIREIKNGFAYADYEVDHSWWFKTVSEKTYGKNSNINSSYEYLNENTKYYEKYPSYYWKYYKKWTKKGICGYIGVISLLQYMELFKSSGYFSNWEINEFWETNNYTSNKFYDNFKLNDKYFINDFYEKNVLPKVTNDFVKYLYQKTWFYDGTNKWWHFKYISDSLIYSKWKASQINYSYWGDYTIFGKPYSTIKNYKTPTLLAGFYGHKNVENEDEKIGHVITAYGVYEDGRFLANYGWNDQFTQVITSSQLLNHGMNFSINNKSSNALKKMFNWNGQKIDGVEMTNKLKELGIIKNDK</sequence>
<dbReference type="EMBL" id="CP088155">
    <property type="protein sequence ID" value="WYM97409.1"/>
    <property type="molecule type" value="Genomic_DNA"/>
</dbReference>
<evidence type="ECO:0008006" key="4">
    <source>
        <dbReference type="Google" id="ProtNLM"/>
    </source>
</evidence>
<keyword evidence="1" id="KW-0732">Signal</keyword>
<protein>
    <recommendedName>
        <fullName evidence="4">Peptidase C51 domain-containing protein</fullName>
    </recommendedName>
</protein>
<organism evidence="2 3">
    <name type="scientific">Metamycoplasma faucium</name>
    <dbReference type="NCBI Taxonomy" id="56142"/>
    <lineage>
        <taxon>Bacteria</taxon>
        <taxon>Bacillati</taxon>
        <taxon>Mycoplasmatota</taxon>
        <taxon>Mycoplasmoidales</taxon>
        <taxon>Metamycoplasmataceae</taxon>
        <taxon>Metamycoplasma</taxon>
    </lineage>
</organism>
<gene>
    <name evidence="2" type="ORF">LQ356_00725</name>
</gene>
<keyword evidence="3" id="KW-1185">Reference proteome</keyword>
<dbReference type="RefSeq" id="WP_405311828.1">
    <property type="nucleotide sequence ID" value="NZ_CP088155.1"/>
</dbReference>
<feature type="chain" id="PRO_5046646012" description="Peptidase C51 domain-containing protein" evidence="1">
    <location>
        <begin position="21"/>
        <end position="469"/>
    </location>
</feature>
<evidence type="ECO:0000313" key="3">
    <source>
        <dbReference type="Proteomes" id="UP001622612"/>
    </source>
</evidence>
<evidence type="ECO:0000313" key="2">
    <source>
        <dbReference type="EMBL" id="WYM97409.1"/>
    </source>
</evidence>
<dbReference type="InterPro" id="IPR054779">
    <property type="entry name" value="Cys_pept_put_mycoplasmatota"/>
</dbReference>
<dbReference type="Proteomes" id="UP001622612">
    <property type="component" value="Chromosome"/>
</dbReference>
<proteinExistence type="predicted"/>
<accession>A0ABZ2TM76</accession>
<evidence type="ECO:0000256" key="1">
    <source>
        <dbReference type="SAM" id="SignalP"/>
    </source>
</evidence>